<dbReference type="EMBL" id="CP009997">
    <property type="protein sequence ID" value="AJJ37842.1"/>
    <property type="molecule type" value="Genomic_DNA"/>
</dbReference>
<keyword evidence="1" id="KW-0472">Membrane</keyword>
<evidence type="ECO:0008006" key="4">
    <source>
        <dbReference type="Google" id="ProtNLM"/>
    </source>
</evidence>
<evidence type="ECO:0000256" key="1">
    <source>
        <dbReference type="SAM" id="Phobius"/>
    </source>
</evidence>
<feature type="transmembrane region" description="Helical" evidence="1">
    <location>
        <begin position="228"/>
        <end position="248"/>
    </location>
</feature>
<protein>
    <recommendedName>
        <fullName evidence="4">Inner membrane protein</fullName>
    </recommendedName>
</protein>
<dbReference type="Proteomes" id="UP000031883">
    <property type="component" value="Chromosome"/>
</dbReference>
<gene>
    <name evidence="2" type="ORF">CH54_2141</name>
</gene>
<dbReference type="InterPro" id="IPR022266">
    <property type="entry name" value="DtrJ-like"/>
</dbReference>
<feature type="transmembrane region" description="Helical" evidence="1">
    <location>
        <begin position="145"/>
        <end position="178"/>
    </location>
</feature>
<dbReference type="NCBIfam" id="TIGR03747">
    <property type="entry name" value="conj_TIGR03747"/>
    <property type="match status" value="1"/>
</dbReference>
<keyword evidence="1" id="KW-1133">Transmembrane helix</keyword>
<sequence>MVQTAPSPPQVQSSVSTRRPSFLTTVLWDTPWRIIGMLLISLFFSLIVEYIGIAFFWPEQGAEHSRAIMITESQYFSESFTRSLLLSAPAATVSVWLEQSYQCLFVQSGFIAWSQSVHQVSSGNGVLDGLNAAVAWLMQIASEYLIATMYVTLIFIMRVTILVLSIPLFILVVLTGIVDGMVRRDLRRYGAGYESSFLYHHAKRLIKPALFIPCVIYLSAPFSIYPNVIMLPAALLMGLAVSVTIGSFKKYL</sequence>
<dbReference type="Pfam" id="PF14348">
    <property type="entry name" value="DtrJ-like"/>
    <property type="match status" value="1"/>
</dbReference>
<accession>A0ABM5STL5</accession>
<reference evidence="2 3" key="1">
    <citation type="journal article" date="2015" name="Genome Announc.">
        <title>Thirty-Two Complete Genome Assemblies of Nine Yersinia Species, Including Y. pestis, Y. pseudotuberculosis, and Y. enterocolitica.</title>
        <authorList>
            <person name="Johnson S.L."/>
            <person name="Daligault H.E."/>
            <person name="Davenport K.W."/>
            <person name="Jaissle J."/>
            <person name="Frey K.G."/>
            <person name="Ladner J.T."/>
            <person name="Broomall S.M."/>
            <person name="Bishop-Lilly K.A."/>
            <person name="Bruce D.C."/>
            <person name="Coyne S.R."/>
            <person name="Gibbons H.S."/>
            <person name="Lo C.C."/>
            <person name="Munk A.C."/>
            <person name="Rosenzweig C.N."/>
            <person name="Koroleva G.I."/>
            <person name="Palacios G.F."/>
            <person name="Redden C.L."/>
            <person name="Xu Y."/>
            <person name="Minogue T.D."/>
            <person name="Chain P.S."/>
        </authorList>
    </citation>
    <scope>NUCLEOTIDE SEQUENCE [LARGE SCALE GENOMIC DNA]</scope>
    <source>
        <strain evidence="2 3">Y231</strain>
    </source>
</reference>
<proteinExistence type="predicted"/>
<keyword evidence="3" id="KW-1185">Reference proteome</keyword>
<name>A0ABM5STL5_9GAMM</name>
<organism evidence="2 3">
    <name type="scientific">Yersinia rochesterensis</name>
    <dbReference type="NCBI Taxonomy" id="1604335"/>
    <lineage>
        <taxon>Bacteria</taxon>
        <taxon>Pseudomonadati</taxon>
        <taxon>Pseudomonadota</taxon>
        <taxon>Gammaproteobacteria</taxon>
        <taxon>Enterobacterales</taxon>
        <taxon>Yersiniaceae</taxon>
        <taxon>Yersinia</taxon>
    </lineage>
</organism>
<evidence type="ECO:0000313" key="2">
    <source>
        <dbReference type="EMBL" id="AJJ37842.1"/>
    </source>
</evidence>
<evidence type="ECO:0000313" key="3">
    <source>
        <dbReference type="Proteomes" id="UP000031883"/>
    </source>
</evidence>
<feature type="transmembrane region" description="Helical" evidence="1">
    <location>
        <begin position="34"/>
        <end position="58"/>
    </location>
</feature>
<dbReference type="RefSeq" id="WP_042562666.1">
    <property type="nucleotide sequence ID" value="NZ_CP009997.1"/>
</dbReference>
<keyword evidence="1" id="KW-0812">Transmembrane</keyword>